<dbReference type="Proteomes" id="UP000326170">
    <property type="component" value="Plasmid unnamed2"/>
</dbReference>
<keyword evidence="4" id="KW-0614">Plasmid</keyword>
<gene>
    <name evidence="4" type="ORF">GCU68_19730</name>
</gene>
<evidence type="ECO:0000313" key="4">
    <source>
        <dbReference type="EMBL" id="QFU84749.1"/>
    </source>
</evidence>
<evidence type="ECO:0000313" key="5">
    <source>
        <dbReference type="Proteomes" id="UP000326170"/>
    </source>
</evidence>
<evidence type="ECO:0000256" key="2">
    <source>
        <dbReference type="ARBA" id="ARBA00023163"/>
    </source>
</evidence>
<sequence>MPNAELTITVPDRVWIGELSRKYPDAVFEILTAFPKDMGGVALAEITHSDVGTVLQTMNGYDEVTNIDLLQQTSDNVLVQFETSSPLLLFPVREAGTPLELPFTVTDGTVDWEITATRERLSLLADQLREFGITFDVKSITHQVEMTQLLSVKQTELMERAIERGYYDTPRRVTLTELAEDVDIAKSTCSETLHRAEEKIIKQFATDTNAIETNDMVSPTK</sequence>
<geneLocation type="plasmid" evidence="4 5">
    <name>unnamed2</name>
</geneLocation>
<dbReference type="GeneID" id="42303291"/>
<accession>A0A5P9P9C9</accession>
<dbReference type="Pfam" id="PF04967">
    <property type="entry name" value="HTH_10"/>
    <property type="match status" value="1"/>
</dbReference>
<keyword evidence="1" id="KW-0805">Transcription regulation</keyword>
<proteinExistence type="predicted"/>
<dbReference type="RefSeq" id="WP_152944308.1">
    <property type="nucleotide sequence ID" value="NZ_CP045490.1"/>
</dbReference>
<evidence type="ECO:0000256" key="1">
    <source>
        <dbReference type="ARBA" id="ARBA00023015"/>
    </source>
</evidence>
<dbReference type="OrthoDB" id="51502at2157"/>
<dbReference type="AlphaFoldDB" id="A0A5P9P9C9"/>
<dbReference type="EMBL" id="CP045490">
    <property type="protein sequence ID" value="QFU84749.1"/>
    <property type="molecule type" value="Genomic_DNA"/>
</dbReference>
<keyword evidence="2" id="KW-0804">Transcription</keyword>
<organism evidence="4 5">
    <name type="scientific">Natronorubrum aibiense</name>
    <dbReference type="NCBI Taxonomy" id="348826"/>
    <lineage>
        <taxon>Archaea</taxon>
        <taxon>Methanobacteriati</taxon>
        <taxon>Methanobacteriota</taxon>
        <taxon>Stenosarchaea group</taxon>
        <taxon>Halobacteria</taxon>
        <taxon>Halobacteriales</taxon>
        <taxon>Natrialbaceae</taxon>
        <taxon>Natronorubrum</taxon>
    </lineage>
</organism>
<dbReference type="InterPro" id="IPR007050">
    <property type="entry name" value="HTH_bacterioopsin"/>
</dbReference>
<evidence type="ECO:0000259" key="3">
    <source>
        <dbReference type="Pfam" id="PF04967"/>
    </source>
</evidence>
<reference evidence="4 5" key="1">
    <citation type="journal article" date="2007" name="Int. J. Syst. Evol. Microbiol.">
        <title>Natronorubrum sulfidifaciens sp. nov., an extremely haloalkaliphilic archaeon isolated from Aiding salt lake in Xin-Jiang, China.</title>
        <authorList>
            <person name="Cui H.L."/>
            <person name="Tohty D."/>
            <person name="Liu H.C."/>
            <person name="Liu S.J."/>
            <person name="Oren A."/>
            <person name="Zhou P.J."/>
        </authorList>
    </citation>
    <scope>NUCLEOTIDE SEQUENCE [LARGE SCALE GENOMIC DNA]</scope>
    <source>
        <strain evidence="4 5">7-3</strain>
        <plasmid evidence="4">unnamed2</plasmid>
    </source>
</reference>
<protein>
    <submittedName>
        <fullName evidence="4">Helix-turn-helix domain-containing protein</fullName>
    </submittedName>
</protein>
<dbReference type="PANTHER" id="PTHR34236:SF1">
    <property type="entry name" value="DIMETHYL SULFOXIDE REDUCTASE TRANSCRIPTIONAL ACTIVATOR"/>
    <property type="match status" value="1"/>
</dbReference>
<dbReference type="PANTHER" id="PTHR34236">
    <property type="entry name" value="DIMETHYL SULFOXIDE REDUCTASE TRANSCRIPTIONAL ACTIVATOR"/>
    <property type="match status" value="1"/>
</dbReference>
<name>A0A5P9P9C9_9EURY</name>
<feature type="domain" description="HTH bat-type" evidence="3">
    <location>
        <begin position="151"/>
        <end position="202"/>
    </location>
</feature>
<keyword evidence="5" id="KW-1185">Reference proteome</keyword>
<dbReference type="KEGG" id="nas:GCU68_19730"/>